<dbReference type="Ensembl" id="ENSPTXT00000022225.1">
    <property type="protein sequence ID" value="ENSPTXP00000021567.1"/>
    <property type="gene ID" value="ENSPTXG00000014926.1"/>
</dbReference>
<feature type="compositionally biased region" description="Low complexity" evidence="6">
    <location>
        <begin position="27"/>
        <end position="37"/>
    </location>
</feature>
<keyword evidence="2 4" id="KW-0371">Homeobox</keyword>
<evidence type="ECO:0000313" key="9">
    <source>
        <dbReference type="Proteomes" id="UP000472273"/>
    </source>
</evidence>
<keyword evidence="9" id="KW-1185">Reference proteome</keyword>
<feature type="compositionally biased region" description="Polar residues" evidence="6">
    <location>
        <begin position="1"/>
        <end position="26"/>
    </location>
</feature>
<feature type="domain" description="Homeobox" evidence="7">
    <location>
        <begin position="46"/>
        <end position="106"/>
    </location>
</feature>
<evidence type="ECO:0000313" key="8">
    <source>
        <dbReference type="Ensembl" id="ENSPTXP00000021567.1"/>
    </source>
</evidence>
<evidence type="ECO:0000256" key="5">
    <source>
        <dbReference type="RuleBase" id="RU000682"/>
    </source>
</evidence>
<dbReference type="Proteomes" id="UP000472273">
    <property type="component" value="Unplaced"/>
</dbReference>
<dbReference type="GO" id="GO:0000981">
    <property type="term" value="F:DNA-binding transcription factor activity, RNA polymerase II-specific"/>
    <property type="evidence" value="ECO:0007669"/>
    <property type="project" value="InterPro"/>
</dbReference>
<reference evidence="8" key="1">
    <citation type="submission" date="2025-08" db="UniProtKB">
        <authorList>
            <consortium name="Ensembl"/>
        </authorList>
    </citation>
    <scope>IDENTIFICATION</scope>
</reference>
<dbReference type="Gene3D" id="1.10.10.60">
    <property type="entry name" value="Homeodomain-like"/>
    <property type="match status" value="1"/>
</dbReference>
<feature type="DNA-binding region" description="Homeobox" evidence="4">
    <location>
        <begin position="48"/>
        <end position="107"/>
    </location>
</feature>
<dbReference type="PANTHER" id="PTHR24327">
    <property type="entry name" value="HOMEOBOX PROTEIN"/>
    <property type="match status" value="1"/>
</dbReference>
<reference evidence="8" key="2">
    <citation type="submission" date="2025-09" db="UniProtKB">
        <authorList>
            <consortium name="Ensembl"/>
        </authorList>
    </citation>
    <scope>IDENTIFICATION</scope>
</reference>
<accession>A0A670ZBR6</accession>
<dbReference type="InterPro" id="IPR009057">
    <property type="entry name" value="Homeodomain-like_sf"/>
</dbReference>
<evidence type="ECO:0000256" key="1">
    <source>
        <dbReference type="ARBA" id="ARBA00023125"/>
    </source>
</evidence>
<evidence type="ECO:0000259" key="7">
    <source>
        <dbReference type="PROSITE" id="PS50071"/>
    </source>
</evidence>
<dbReference type="PANTHER" id="PTHR24327:SF72">
    <property type="entry name" value="HOMEOBOX PROTEIN NANOG"/>
    <property type="match status" value="1"/>
</dbReference>
<sequence length="146" mass="16773">ACPASVSNNETSARKPSSLESIKDPTSSSPQLSSSPQKYKEENPGSRKVKTRTAFSQEQLEILHHRFQSQKYLSPQQIQELAAALKLTYKQVKTWFQNQRMKFKRTQKETLWMRKGMCQIQVIGQPLLTLIKKMLRDSFFIVGIVA</sequence>
<dbReference type="AlphaFoldDB" id="A0A670ZBR6"/>
<organism evidence="8 9">
    <name type="scientific">Pseudonaja textilis</name>
    <name type="common">Eastern brown snake</name>
    <dbReference type="NCBI Taxonomy" id="8673"/>
    <lineage>
        <taxon>Eukaryota</taxon>
        <taxon>Metazoa</taxon>
        <taxon>Chordata</taxon>
        <taxon>Craniata</taxon>
        <taxon>Vertebrata</taxon>
        <taxon>Euteleostomi</taxon>
        <taxon>Lepidosauria</taxon>
        <taxon>Squamata</taxon>
        <taxon>Bifurcata</taxon>
        <taxon>Unidentata</taxon>
        <taxon>Episquamata</taxon>
        <taxon>Toxicofera</taxon>
        <taxon>Serpentes</taxon>
        <taxon>Colubroidea</taxon>
        <taxon>Elapidae</taxon>
        <taxon>Hydrophiinae</taxon>
        <taxon>Pseudonaja</taxon>
    </lineage>
</organism>
<evidence type="ECO:0000256" key="4">
    <source>
        <dbReference type="PROSITE-ProRule" id="PRU00108"/>
    </source>
</evidence>
<evidence type="ECO:0000256" key="3">
    <source>
        <dbReference type="ARBA" id="ARBA00023242"/>
    </source>
</evidence>
<dbReference type="Pfam" id="PF00046">
    <property type="entry name" value="Homeodomain"/>
    <property type="match status" value="1"/>
</dbReference>
<dbReference type="OMA" id="IQVIGQP"/>
<feature type="region of interest" description="Disordered" evidence="6">
    <location>
        <begin position="1"/>
        <end position="51"/>
    </location>
</feature>
<dbReference type="CDD" id="cd00086">
    <property type="entry name" value="homeodomain"/>
    <property type="match status" value="1"/>
</dbReference>
<comment type="subcellular location">
    <subcellularLocation>
        <location evidence="4 5">Nucleus</location>
    </subcellularLocation>
</comment>
<dbReference type="GO" id="GO:0005634">
    <property type="term" value="C:nucleus"/>
    <property type="evidence" value="ECO:0007669"/>
    <property type="project" value="UniProtKB-SubCell"/>
</dbReference>
<keyword evidence="3 4" id="KW-0539">Nucleus</keyword>
<name>A0A670ZBR6_PSETE</name>
<dbReference type="SMART" id="SM00389">
    <property type="entry name" value="HOX"/>
    <property type="match status" value="1"/>
</dbReference>
<evidence type="ECO:0000256" key="2">
    <source>
        <dbReference type="ARBA" id="ARBA00023155"/>
    </source>
</evidence>
<dbReference type="InterPro" id="IPR001356">
    <property type="entry name" value="HD"/>
</dbReference>
<dbReference type="PROSITE" id="PS00027">
    <property type="entry name" value="HOMEOBOX_1"/>
    <property type="match status" value="1"/>
</dbReference>
<proteinExistence type="predicted"/>
<dbReference type="SUPFAM" id="SSF46689">
    <property type="entry name" value="Homeodomain-like"/>
    <property type="match status" value="1"/>
</dbReference>
<dbReference type="GeneTree" id="ENSGT00670000098076"/>
<evidence type="ECO:0000256" key="6">
    <source>
        <dbReference type="SAM" id="MobiDB-lite"/>
    </source>
</evidence>
<dbReference type="GO" id="GO:0000978">
    <property type="term" value="F:RNA polymerase II cis-regulatory region sequence-specific DNA binding"/>
    <property type="evidence" value="ECO:0007669"/>
    <property type="project" value="TreeGrafter"/>
</dbReference>
<dbReference type="InterPro" id="IPR050460">
    <property type="entry name" value="Distal-less_Homeobox_TF"/>
</dbReference>
<protein>
    <recommendedName>
        <fullName evidence="7">Homeobox domain-containing protein</fullName>
    </recommendedName>
</protein>
<dbReference type="PROSITE" id="PS50071">
    <property type="entry name" value="HOMEOBOX_2"/>
    <property type="match status" value="1"/>
</dbReference>
<dbReference type="InterPro" id="IPR017970">
    <property type="entry name" value="Homeobox_CS"/>
</dbReference>
<keyword evidence="1 4" id="KW-0238">DNA-binding</keyword>